<feature type="region of interest" description="Disordered" evidence="1">
    <location>
        <begin position="555"/>
        <end position="595"/>
    </location>
</feature>
<protein>
    <recommendedName>
        <fullName evidence="4">DUF927 domain-containing protein</fullName>
    </recommendedName>
</protein>
<evidence type="ECO:0000256" key="1">
    <source>
        <dbReference type="SAM" id="MobiDB-lite"/>
    </source>
</evidence>
<feature type="compositionally biased region" description="Basic and acidic residues" evidence="1">
    <location>
        <begin position="555"/>
        <end position="575"/>
    </location>
</feature>
<dbReference type="EMBL" id="MBTG01000004">
    <property type="protein sequence ID" value="OPH60306.1"/>
    <property type="molecule type" value="Genomic_DNA"/>
</dbReference>
<gene>
    <name evidence="2" type="ORF">BC351_17565</name>
</gene>
<comment type="caution">
    <text evidence="2">The sequence shown here is derived from an EMBL/GenBank/DDBJ whole genome shotgun (WGS) entry which is preliminary data.</text>
</comment>
<proteinExistence type="predicted"/>
<evidence type="ECO:0008006" key="4">
    <source>
        <dbReference type="Google" id="ProtNLM"/>
    </source>
</evidence>
<accession>A0A1V4HR62</accession>
<sequence>MATIKTEEGRPSAYVFTGLIFDGEITSILPKIEVLHKDLATKKWLSDQVPLGMFSIKETKGYQHIKKFILKSLNKNLLNVVDVESSGWHCFDNKWVYVHSGGTIGDTDRNIRLADKELLLQIDNHITTKEAFLESLNMLDMLEPKLTHSLLSLVLVSVITSPLMQNSLAPRFSLWLEGKSGMGKTSLSKMFTQIFEVHKLVHVYDYRKDLNKTVLNRDCVSIFDDYGVAKTKRIADLTNEKIEKLIRDIGDREPSANFTVRSEGMALFTGEKFITMPNADITSSAGRVVRVQMDNLFDKKQGSTYDPLKVEKFSWFEKSSFLSTSIADYLKWVSGKLSSNFIDHYRRDFENNRAQFEAVTDDAHSRQKDNFAHLIVALNFYLTYGLEKEFITPEECASYRVKAREVFVELLKEQLVSPLDTDVQIFMESLEELIMQEKIIVTVKGIPHMERDVLGIVDLSEKTMSLTWQPVYEIVTNHILLQSDRSDFRSDIKLGKLLKEANLIYKSNGKSTKPVSGLNGRAIQFNIDKIPNMVEAIVSMNRGRKFNNLLEEYASDTRDNERREEEKRERKDNKKELKKLKGTIFQSGNRYMDSE</sequence>
<dbReference type="AlphaFoldDB" id="A0A1V4HR62"/>
<name>A0A1V4HR62_9BACL</name>
<dbReference type="STRING" id="1469647.BC351_17565"/>
<organism evidence="2 3">
    <name type="scientific">Paenibacillus ferrarius</name>
    <dbReference type="NCBI Taxonomy" id="1469647"/>
    <lineage>
        <taxon>Bacteria</taxon>
        <taxon>Bacillati</taxon>
        <taxon>Bacillota</taxon>
        <taxon>Bacilli</taxon>
        <taxon>Bacillales</taxon>
        <taxon>Paenibacillaceae</taxon>
        <taxon>Paenibacillus</taxon>
    </lineage>
</organism>
<evidence type="ECO:0000313" key="2">
    <source>
        <dbReference type="EMBL" id="OPH60306.1"/>
    </source>
</evidence>
<dbReference type="Proteomes" id="UP000190626">
    <property type="component" value="Unassembled WGS sequence"/>
</dbReference>
<keyword evidence="3" id="KW-1185">Reference proteome</keyword>
<evidence type="ECO:0000313" key="3">
    <source>
        <dbReference type="Proteomes" id="UP000190626"/>
    </source>
</evidence>
<reference evidence="3" key="1">
    <citation type="submission" date="2016-07" db="EMBL/GenBank/DDBJ databases">
        <authorList>
            <person name="Florea S."/>
            <person name="Webb J.S."/>
            <person name="Jaromczyk J."/>
            <person name="Schardl C.L."/>
        </authorList>
    </citation>
    <scope>NUCLEOTIDE SEQUENCE [LARGE SCALE GENOMIC DNA]</scope>
    <source>
        <strain evidence="3">CY1</strain>
    </source>
</reference>